<feature type="domain" description="Acyl-CoA dehydrogenase/oxidase C-terminal" evidence="6">
    <location>
        <begin position="227"/>
        <end position="357"/>
    </location>
</feature>
<dbReference type="PANTHER" id="PTHR43884:SF20">
    <property type="entry name" value="ACYL-COA DEHYDROGENASE FADE28"/>
    <property type="match status" value="1"/>
</dbReference>
<evidence type="ECO:0000259" key="7">
    <source>
        <dbReference type="Pfam" id="PF02771"/>
    </source>
</evidence>
<comment type="similarity">
    <text evidence="2">Belongs to the acyl-CoA dehydrogenase family.</text>
</comment>
<dbReference type="GO" id="GO:0003995">
    <property type="term" value="F:acyl-CoA dehydrogenase activity"/>
    <property type="evidence" value="ECO:0007669"/>
    <property type="project" value="TreeGrafter"/>
</dbReference>
<dbReference type="SUPFAM" id="SSF56645">
    <property type="entry name" value="Acyl-CoA dehydrogenase NM domain-like"/>
    <property type="match status" value="1"/>
</dbReference>
<evidence type="ECO:0000313" key="9">
    <source>
        <dbReference type="Proteomes" id="UP000297734"/>
    </source>
</evidence>
<accession>A0A4Z0B988</accession>
<organism evidence="8 9">
    <name type="scientific">Pseudomonas nabeulensis</name>
    <dbReference type="NCBI Taxonomy" id="2293833"/>
    <lineage>
        <taxon>Bacteria</taxon>
        <taxon>Pseudomonadati</taxon>
        <taxon>Pseudomonadota</taxon>
        <taxon>Gammaproteobacteria</taxon>
        <taxon>Pseudomonadales</taxon>
        <taxon>Pseudomonadaceae</taxon>
        <taxon>Pseudomonas</taxon>
    </lineage>
</organism>
<keyword evidence="9" id="KW-1185">Reference proteome</keyword>
<dbReference type="InterPro" id="IPR046373">
    <property type="entry name" value="Acyl-CoA_Oxase/DH_mid-dom_sf"/>
</dbReference>
<dbReference type="InterPro" id="IPR013786">
    <property type="entry name" value="AcylCoA_DH/ox_N"/>
</dbReference>
<dbReference type="Pfam" id="PF02771">
    <property type="entry name" value="Acyl-CoA_dh_N"/>
    <property type="match status" value="1"/>
</dbReference>
<evidence type="ECO:0000259" key="6">
    <source>
        <dbReference type="Pfam" id="PF00441"/>
    </source>
</evidence>
<dbReference type="AlphaFoldDB" id="A0A4Z0B988"/>
<protein>
    <submittedName>
        <fullName evidence="8">Acyl-CoA dehydrogenase</fullName>
    </submittedName>
</protein>
<dbReference type="Gene3D" id="1.20.140.10">
    <property type="entry name" value="Butyryl-CoA Dehydrogenase, subunit A, domain 3"/>
    <property type="match status" value="1"/>
</dbReference>
<feature type="domain" description="Acyl-CoA dehydrogenase/oxidase N-terminal" evidence="7">
    <location>
        <begin position="6"/>
        <end position="99"/>
    </location>
</feature>
<dbReference type="Gene3D" id="1.10.540.10">
    <property type="entry name" value="Acyl-CoA dehydrogenase/oxidase, N-terminal domain"/>
    <property type="match status" value="1"/>
</dbReference>
<evidence type="ECO:0000256" key="3">
    <source>
        <dbReference type="ARBA" id="ARBA00022630"/>
    </source>
</evidence>
<dbReference type="GO" id="GO:0050660">
    <property type="term" value="F:flavin adenine dinucleotide binding"/>
    <property type="evidence" value="ECO:0007669"/>
    <property type="project" value="InterPro"/>
</dbReference>
<dbReference type="Gene3D" id="2.40.110.10">
    <property type="entry name" value="Butyryl-CoA Dehydrogenase, subunit A, domain 2"/>
    <property type="match status" value="1"/>
</dbReference>
<sequence length="377" mass="40458">MDFELSEDQRAIAQMADSLFVDHCHDDYMRQWDVSGEPMMAPLWALCIETGLHALAIPEEHGGSGLGMTELMLVLQAQGKALAQVPLWRHQLAAATLAQFDAGDTSGWIGRAASGAALLSVSLDGLNSALGIELQAQPSGDGWLISGRVAALALGDQAQAALVVVQAEGQPRLLLLDLSLPQVQRVSAVLTHGEAVADLHIQGLAVNAEALLPTAAVAWLEVRSVAALAALQLGVSEEQVRRTVAYVSERQQFERAIGSFQAVQMSMADTHIAVEALRTTLWQLVYRVDAGLAAPCEALATAWLTCEAGHRIGHVAQHVHGGIGVDLTYPIHRFLYWSRGLTVALGGSAANLERLGDWLNDNDKLGWKYDLEEHQAL</sequence>
<name>A0A4Z0B988_9PSED</name>
<dbReference type="EMBL" id="QUZT01000006">
    <property type="protein sequence ID" value="TFY95143.1"/>
    <property type="molecule type" value="Genomic_DNA"/>
</dbReference>
<dbReference type="InterPro" id="IPR037069">
    <property type="entry name" value="AcylCoA_DH/ox_N_sf"/>
</dbReference>
<dbReference type="OrthoDB" id="4319499at2"/>
<dbReference type="InterPro" id="IPR009100">
    <property type="entry name" value="AcylCoA_DH/oxidase_NM_dom_sf"/>
</dbReference>
<dbReference type="SUPFAM" id="SSF47203">
    <property type="entry name" value="Acyl-CoA dehydrogenase C-terminal domain-like"/>
    <property type="match status" value="1"/>
</dbReference>
<proteinExistence type="inferred from homology"/>
<keyword evidence="3" id="KW-0285">Flavoprotein</keyword>
<dbReference type="Pfam" id="PF00441">
    <property type="entry name" value="Acyl-CoA_dh_1"/>
    <property type="match status" value="1"/>
</dbReference>
<evidence type="ECO:0000313" key="8">
    <source>
        <dbReference type="EMBL" id="TFY95143.1"/>
    </source>
</evidence>
<dbReference type="InterPro" id="IPR009075">
    <property type="entry name" value="AcylCo_DH/oxidase_C"/>
</dbReference>
<evidence type="ECO:0000256" key="1">
    <source>
        <dbReference type="ARBA" id="ARBA00001974"/>
    </source>
</evidence>
<dbReference type="Proteomes" id="UP000297734">
    <property type="component" value="Unassembled WGS sequence"/>
</dbReference>
<keyword evidence="4" id="KW-0274">FAD</keyword>
<evidence type="ECO:0000256" key="4">
    <source>
        <dbReference type="ARBA" id="ARBA00022827"/>
    </source>
</evidence>
<evidence type="ECO:0000256" key="2">
    <source>
        <dbReference type="ARBA" id="ARBA00009347"/>
    </source>
</evidence>
<dbReference type="PANTHER" id="PTHR43884">
    <property type="entry name" value="ACYL-COA DEHYDROGENASE"/>
    <property type="match status" value="1"/>
</dbReference>
<gene>
    <name evidence="8" type="ORF">DYL61_05575</name>
</gene>
<comment type="caution">
    <text evidence="8">The sequence shown here is derived from an EMBL/GenBank/DDBJ whole genome shotgun (WGS) entry which is preliminary data.</text>
</comment>
<comment type="cofactor">
    <cofactor evidence="1">
        <name>FAD</name>
        <dbReference type="ChEBI" id="CHEBI:57692"/>
    </cofactor>
</comment>
<dbReference type="InterPro" id="IPR036250">
    <property type="entry name" value="AcylCo_DH-like_C"/>
</dbReference>
<reference evidence="8 9" key="1">
    <citation type="journal article" date="2019" name="Syst. Appl. Microbiol.">
        <title>New species of pathogenic Pseudomonas isolated from citrus in Tunisia: Proposal of Pseudomonas kairouanensis sp. nov. and Pseudomonas nabeulensis sp. nov.</title>
        <authorList>
            <person name="Oueslati M."/>
            <person name="Mulet M."/>
            <person name="Gomila M."/>
            <person name="Berge O."/>
            <person name="Hajlaoui M.R."/>
            <person name="Lalucat J."/>
            <person name="Sadfi-Zouaoui N."/>
            <person name="Garcia-Valdes E."/>
        </authorList>
    </citation>
    <scope>NUCLEOTIDE SEQUENCE [LARGE SCALE GENOMIC DNA]</scope>
    <source>
        <strain evidence="8 9">E10B</strain>
    </source>
</reference>
<evidence type="ECO:0000256" key="5">
    <source>
        <dbReference type="ARBA" id="ARBA00023002"/>
    </source>
</evidence>
<keyword evidence="5" id="KW-0560">Oxidoreductase</keyword>
<dbReference type="RefSeq" id="WP_135307536.1">
    <property type="nucleotide sequence ID" value="NZ_QUZT01000006.1"/>
</dbReference>